<keyword evidence="2" id="KW-1003">Cell membrane</keyword>
<evidence type="ECO:0000256" key="9">
    <source>
        <dbReference type="ARBA" id="ARBA00023224"/>
    </source>
</evidence>
<evidence type="ECO:0000256" key="10">
    <source>
        <dbReference type="SAM" id="Phobius"/>
    </source>
</evidence>
<feature type="transmembrane region" description="Helical" evidence="10">
    <location>
        <begin position="133"/>
        <end position="150"/>
    </location>
</feature>
<gene>
    <name evidence="12" type="primary">LOC112057728</name>
</gene>
<dbReference type="InterPro" id="IPR004117">
    <property type="entry name" value="7tm6_olfct_rcpt"/>
</dbReference>
<keyword evidence="3" id="KW-0716">Sensory transduction</keyword>
<feature type="transmembrane region" description="Helical" evidence="10">
    <location>
        <begin position="510"/>
        <end position="535"/>
    </location>
</feature>
<evidence type="ECO:0000313" key="11">
    <source>
        <dbReference type="Proteomes" id="UP001652582"/>
    </source>
</evidence>
<feature type="transmembrane region" description="Helical" evidence="10">
    <location>
        <begin position="622"/>
        <end position="645"/>
    </location>
</feature>
<feature type="transmembrane region" description="Helical" evidence="10">
    <location>
        <begin position="574"/>
        <end position="592"/>
    </location>
</feature>
<dbReference type="RefSeq" id="XP_052741522.1">
    <property type="nucleotide sequence ID" value="XM_052885562.1"/>
</dbReference>
<evidence type="ECO:0000256" key="6">
    <source>
        <dbReference type="ARBA" id="ARBA00022989"/>
    </source>
</evidence>
<evidence type="ECO:0000256" key="3">
    <source>
        <dbReference type="ARBA" id="ARBA00022606"/>
    </source>
</evidence>
<reference evidence="12" key="1">
    <citation type="submission" date="2025-08" db="UniProtKB">
        <authorList>
            <consortium name="RefSeq"/>
        </authorList>
    </citation>
    <scope>IDENTIFICATION</scope>
</reference>
<keyword evidence="6 10" id="KW-1133">Transmembrane helix</keyword>
<keyword evidence="4 10" id="KW-0812">Transmembrane</keyword>
<keyword evidence="8" id="KW-0675">Receptor</keyword>
<dbReference type="GeneID" id="112057728"/>
<evidence type="ECO:0000256" key="4">
    <source>
        <dbReference type="ARBA" id="ARBA00022692"/>
    </source>
</evidence>
<feature type="transmembrane region" description="Helical" evidence="10">
    <location>
        <begin position="306"/>
        <end position="327"/>
    </location>
</feature>
<evidence type="ECO:0000256" key="1">
    <source>
        <dbReference type="ARBA" id="ARBA00004651"/>
    </source>
</evidence>
<feature type="transmembrane region" description="Helical" evidence="10">
    <location>
        <begin position="62"/>
        <end position="82"/>
    </location>
</feature>
<organism evidence="11 12">
    <name type="scientific">Bicyclus anynana</name>
    <name type="common">Squinting bush brown butterfly</name>
    <dbReference type="NCBI Taxonomy" id="110368"/>
    <lineage>
        <taxon>Eukaryota</taxon>
        <taxon>Metazoa</taxon>
        <taxon>Ecdysozoa</taxon>
        <taxon>Arthropoda</taxon>
        <taxon>Hexapoda</taxon>
        <taxon>Insecta</taxon>
        <taxon>Pterygota</taxon>
        <taxon>Neoptera</taxon>
        <taxon>Endopterygota</taxon>
        <taxon>Lepidoptera</taxon>
        <taxon>Glossata</taxon>
        <taxon>Ditrysia</taxon>
        <taxon>Papilionoidea</taxon>
        <taxon>Nymphalidae</taxon>
        <taxon>Satyrinae</taxon>
        <taxon>Satyrini</taxon>
        <taxon>Mycalesina</taxon>
        <taxon>Bicyclus</taxon>
    </lineage>
</organism>
<name>A0ABM3LR41_BICAN</name>
<feature type="transmembrane region" description="Helical" evidence="10">
    <location>
        <begin position="36"/>
        <end position="56"/>
    </location>
</feature>
<feature type="transmembrane region" description="Helical" evidence="10">
    <location>
        <begin position="281"/>
        <end position="300"/>
    </location>
</feature>
<dbReference type="Proteomes" id="UP001652582">
    <property type="component" value="Chromosome 14"/>
</dbReference>
<feature type="transmembrane region" description="Helical" evidence="10">
    <location>
        <begin position="708"/>
        <end position="727"/>
    </location>
</feature>
<dbReference type="PANTHER" id="PTHR21137:SF35">
    <property type="entry name" value="ODORANT RECEPTOR 19A-RELATED"/>
    <property type="match status" value="1"/>
</dbReference>
<feature type="transmembrane region" description="Helical" evidence="10">
    <location>
        <begin position="170"/>
        <end position="190"/>
    </location>
</feature>
<evidence type="ECO:0000256" key="5">
    <source>
        <dbReference type="ARBA" id="ARBA00022725"/>
    </source>
</evidence>
<evidence type="ECO:0000256" key="2">
    <source>
        <dbReference type="ARBA" id="ARBA00022475"/>
    </source>
</evidence>
<keyword evidence="5" id="KW-0552">Olfaction</keyword>
<dbReference type="Pfam" id="PF02949">
    <property type="entry name" value="7tm_6"/>
    <property type="match status" value="2"/>
</dbReference>
<proteinExistence type="predicted"/>
<evidence type="ECO:0000313" key="12">
    <source>
        <dbReference type="RefSeq" id="XP_052741522.1"/>
    </source>
</evidence>
<protein>
    <submittedName>
        <fullName evidence="12">Uncharacterized protein LOC112057728</fullName>
    </submittedName>
</protein>
<dbReference type="PANTHER" id="PTHR21137">
    <property type="entry name" value="ODORANT RECEPTOR"/>
    <property type="match status" value="1"/>
</dbReference>
<sequence length="832" mass="94527">MEIPIKNINFSVRLSLTALRLTGFWAPQGLVGTGKLLYILYGFVSFMFLLGTYLIIQIVDLYLIWGNLPAMTATSFLLFTNLSQSIKIFNVLARREKIQQIITDADIILRGEKSSEGQAIVRSCNRETRWHQFIFFIFTFFTIFGWASSAEKNKLPLQAWYPYDTSKSPAYELTYLHQILALFLAAFLNVSKDTLVSTLIAQCRCRLRLLGLALKNLCNEMHPIDEETSTRVSLKPSPYTLMLSQEQEVLVKRRLGCCVVQHQKALEAANQLQHCFSEPTFVQLAVSLVIICVTAFQMTAQTSNPIRLLSMCTYLLNMMFQVFIYCYQGNQLSLESEEVAGAAYEFPWYACSVPVRRSVIILMRRCRRVSKLTVGGFTTLSLASFMAILKTSYSMFTLLQQVDSRKTTVSSTWFITTGYSAILRIDVTLKVYILSKFKIGTTNMKISDNINLSLKITQTIFLMFGLWRPQYLTGYQKQLYNCYSLLSLMSIVGTYIIVQVGDLIQVWGNVPYMTGTIFLLFTNLALATKMINVMWRKKLIQRMMAESNQELSNESRRAGRSIIESYDAETTKQLCLYFSLSMMTVFGWASSAEKNQLPLRAWYPYDTSKTPAYQLTYTHQCVAIFLAAVINICLDTVVTSLISLCRCRLRLLSVSLTTLCDGLDIADHGLLTAASEAVASRRLRRCARRHQDVLAQVMQLQKCFSTPILAQFSVSMVIICVTAYQLAFESTSLVRVISMVAYLVVMMLQVFLYCYHGNQLVEESEDVSTAAYECPWYWCSVSLRRSLLIVMTRTRHAARLTAGGFTQLSLASFMSIIKASYSFFTVLKQVET</sequence>
<keyword evidence="9" id="KW-0807">Transducer</keyword>
<keyword evidence="11" id="KW-1185">Reference proteome</keyword>
<feature type="transmembrane region" description="Helical" evidence="10">
    <location>
        <begin position="372"/>
        <end position="389"/>
    </location>
</feature>
<feature type="transmembrane region" description="Helical" evidence="10">
    <location>
        <begin position="733"/>
        <end position="755"/>
    </location>
</feature>
<feature type="transmembrane region" description="Helical" evidence="10">
    <location>
        <begin position="479"/>
        <end position="498"/>
    </location>
</feature>
<comment type="subcellular location">
    <subcellularLocation>
        <location evidence="1">Cell membrane</location>
        <topology evidence="1">Multi-pass membrane protein</topology>
    </subcellularLocation>
</comment>
<evidence type="ECO:0000256" key="8">
    <source>
        <dbReference type="ARBA" id="ARBA00023170"/>
    </source>
</evidence>
<keyword evidence="7 10" id="KW-0472">Membrane</keyword>
<accession>A0ABM3LR41</accession>
<evidence type="ECO:0000256" key="7">
    <source>
        <dbReference type="ARBA" id="ARBA00023136"/>
    </source>
</evidence>